<dbReference type="InterPro" id="IPR036075">
    <property type="entry name" value="ARMT-1-like_metal-bd_sf"/>
</dbReference>
<dbReference type="InterPro" id="IPR014444">
    <property type="entry name" value="PH1575-like"/>
</dbReference>
<dbReference type="Gene3D" id="1.10.285.20">
    <property type="entry name" value="Uncharacterised protein PF01937, DUF89, domain 2"/>
    <property type="match status" value="1"/>
</dbReference>
<evidence type="ECO:0000313" key="2">
    <source>
        <dbReference type="EMBL" id="CUO09456.1"/>
    </source>
</evidence>
<dbReference type="AlphaFoldDB" id="A0A174CCV8"/>
<dbReference type="InterPro" id="IPR002791">
    <property type="entry name" value="ARMT1-like_metal-bd"/>
</dbReference>
<dbReference type="EMBL" id="CYZU01000009">
    <property type="protein sequence ID" value="CUO09456.1"/>
    <property type="molecule type" value="Genomic_DNA"/>
</dbReference>
<dbReference type="STRING" id="39482.ERS852491_01254"/>
<sequence>MRISAACIQCMVDKQSENIKDFEDEQIKSAYLKEVLRIIGNSREEDTTPVLSACVQKAYEKYFGESMDYSTIKHSFNKKMQLAEECIRKEIEAAQDPLSCALSFARTGNYIDFGALREVEDSVLDMLVREAGKKEVDKDTLKRFERDLEKGGSLVYLTDNCGEIVLDKLLIEFLKKQYPALRITAIVRGEAVINDATVEDAIETGLTDIVPVIGNGTDIPGTSLSDISDEASRLIHGADMIISKGQGNFESLHGCGLNIYYLFLCKCDWFVKRFRMEKNGGIFIHESALGAGGIYIAK</sequence>
<dbReference type="Proteomes" id="UP000095544">
    <property type="component" value="Unassembled WGS sequence"/>
</dbReference>
<name>A0A174CCV8_9FIRM</name>
<dbReference type="Gene3D" id="3.40.50.10880">
    <property type="entry name" value="Uncharacterised protein PF01937, DUF89, domain 3"/>
    <property type="match status" value="1"/>
</dbReference>
<evidence type="ECO:0000313" key="3">
    <source>
        <dbReference type="Proteomes" id="UP000095544"/>
    </source>
</evidence>
<proteinExistence type="predicted"/>
<accession>A0A174CCV8</accession>
<dbReference type="PIRSF" id="PIRSF006593">
    <property type="entry name" value="UCP006593"/>
    <property type="match status" value="1"/>
</dbReference>
<dbReference type="Pfam" id="PF01937">
    <property type="entry name" value="ARMT1-like_dom"/>
    <property type="match status" value="1"/>
</dbReference>
<evidence type="ECO:0000259" key="1">
    <source>
        <dbReference type="Pfam" id="PF01937"/>
    </source>
</evidence>
<dbReference type="RefSeq" id="WP_055151988.1">
    <property type="nucleotide sequence ID" value="NZ_CYZU01000009.1"/>
</dbReference>
<feature type="domain" description="Damage-control phosphatase ARMT1-like metal-binding" evidence="1">
    <location>
        <begin position="4"/>
        <end position="275"/>
    </location>
</feature>
<protein>
    <submittedName>
        <fullName evidence="2">Protein of uncharacterized function DUF89</fullName>
    </submittedName>
</protein>
<dbReference type="SUPFAM" id="SSF111321">
    <property type="entry name" value="AF1104-like"/>
    <property type="match status" value="1"/>
</dbReference>
<dbReference type="OrthoDB" id="9796465at2"/>
<reference evidence="2 3" key="1">
    <citation type="submission" date="2015-09" db="EMBL/GenBank/DDBJ databases">
        <authorList>
            <consortium name="Pathogen Informatics"/>
        </authorList>
    </citation>
    <scope>NUCLEOTIDE SEQUENCE [LARGE SCALE GENOMIC DNA]</scope>
    <source>
        <strain evidence="2 3">2789STDY5834876</strain>
    </source>
</reference>
<gene>
    <name evidence="2" type="ORF">ERS852491_01254</name>
</gene>
<organism evidence="2 3">
    <name type="scientific">Faecalicatena contorta</name>
    <dbReference type="NCBI Taxonomy" id="39482"/>
    <lineage>
        <taxon>Bacteria</taxon>
        <taxon>Bacillati</taxon>
        <taxon>Bacillota</taxon>
        <taxon>Clostridia</taxon>
        <taxon>Lachnospirales</taxon>
        <taxon>Lachnospiraceae</taxon>
        <taxon>Faecalicatena</taxon>
    </lineage>
</organism>